<feature type="chain" id="PRO_5032981355" description="Outer membrane protein beta-barrel domain-containing protein" evidence="1">
    <location>
        <begin position="23"/>
        <end position="216"/>
    </location>
</feature>
<proteinExistence type="predicted"/>
<accession>A0A7M1XLK9</accession>
<protein>
    <recommendedName>
        <fullName evidence="2">Outer membrane protein beta-barrel domain-containing protein</fullName>
    </recommendedName>
</protein>
<evidence type="ECO:0000259" key="2">
    <source>
        <dbReference type="Pfam" id="PF13568"/>
    </source>
</evidence>
<evidence type="ECO:0000313" key="3">
    <source>
        <dbReference type="EMBL" id="QOS40629.1"/>
    </source>
</evidence>
<feature type="signal peptide" evidence="1">
    <location>
        <begin position="1"/>
        <end position="22"/>
    </location>
</feature>
<name>A0A7M1XLK9_9SPIR</name>
<dbReference type="Pfam" id="PF13568">
    <property type="entry name" value="OMP_b-brl_2"/>
    <property type="match status" value="1"/>
</dbReference>
<evidence type="ECO:0000313" key="4">
    <source>
        <dbReference type="Proteomes" id="UP000593591"/>
    </source>
</evidence>
<dbReference type="KEGG" id="trc:DYE49_09220"/>
<dbReference type="InterPro" id="IPR025665">
    <property type="entry name" value="Beta-barrel_OMP_2"/>
</dbReference>
<feature type="domain" description="Outer membrane protein beta-barrel" evidence="2">
    <location>
        <begin position="51"/>
        <end position="192"/>
    </location>
</feature>
<gene>
    <name evidence="3" type="ORF">DYE49_09220</name>
</gene>
<keyword evidence="1" id="KW-0732">Signal</keyword>
<dbReference type="Proteomes" id="UP000593591">
    <property type="component" value="Chromosome"/>
</dbReference>
<organism evidence="3 4">
    <name type="scientific">Treponema rectale</name>
    <dbReference type="NCBI Taxonomy" id="744512"/>
    <lineage>
        <taxon>Bacteria</taxon>
        <taxon>Pseudomonadati</taxon>
        <taxon>Spirochaetota</taxon>
        <taxon>Spirochaetia</taxon>
        <taxon>Spirochaetales</taxon>
        <taxon>Treponemataceae</taxon>
        <taxon>Treponema</taxon>
    </lineage>
</organism>
<evidence type="ECO:0000256" key="1">
    <source>
        <dbReference type="SAM" id="SignalP"/>
    </source>
</evidence>
<reference evidence="3 4" key="1">
    <citation type="submission" date="2018-08" db="EMBL/GenBank/DDBJ databases">
        <title>The first complete genome of Treponema rectale (CHPAT), a commensal spirochete of the bovine rectum.</title>
        <authorList>
            <person name="Staton G.J."/>
            <person name="Clegg S.R."/>
            <person name="Carter S.D."/>
            <person name="Radford A.D."/>
            <person name="Darby A."/>
            <person name="Hall N."/>
            <person name="Birtles R.J."/>
            <person name="Evans N.J."/>
        </authorList>
    </citation>
    <scope>NUCLEOTIDE SEQUENCE [LARGE SCALE GENOMIC DNA]</scope>
    <source>
        <strain evidence="3 4">CHPA</strain>
    </source>
</reference>
<dbReference type="AlphaFoldDB" id="A0A7M1XLK9"/>
<dbReference type="EMBL" id="CP031517">
    <property type="protein sequence ID" value="QOS40629.1"/>
    <property type="molecule type" value="Genomic_DNA"/>
</dbReference>
<sequence>MSMKKFIALAMGMALAVSSVTAEKSSTIGVRGDLSFSVGSELGSDMKDALVVDLDPTTEVGGGVTLLIKNTFSNNIVLQGEFGFAHNVVGFEGDGVEITFSCNTFNIAALFGYDILLAQNTVALTPFVGIQSGIILGDCDSEVKFGGTTQSDSGSVDTIALSSLLFGVEALVSVGPGHIVLDGRYNLGLFPVMDDSSEIATFRALQLSAGYSWKLN</sequence>